<keyword evidence="5" id="KW-0624">Polysaccharide degradation</keyword>
<evidence type="ECO:0000256" key="4">
    <source>
        <dbReference type="ARBA" id="ARBA00023295"/>
    </source>
</evidence>
<dbReference type="Gene3D" id="1.50.10.10">
    <property type="match status" value="1"/>
</dbReference>
<dbReference type="AlphaFoldDB" id="A0A9X1YNC3"/>
<dbReference type="PANTHER" id="PTHR22298">
    <property type="entry name" value="ENDO-1,4-BETA-GLUCANASE"/>
    <property type="match status" value="1"/>
</dbReference>
<reference evidence="8" key="1">
    <citation type="submission" date="2021-11" db="EMBL/GenBank/DDBJ databases">
        <title>BS-T2-15 a new species belonging to the Comamonadaceae family isolated from the soil of a French oak forest.</title>
        <authorList>
            <person name="Mieszkin S."/>
            <person name="Alain K."/>
        </authorList>
    </citation>
    <scope>NUCLEOTIDE SEQUENCE</scope>
    <source>
        <strain evidence="8">BS-T2-15</strain>
    </source>
</reference>
<evidence type="ECO:0000256" key="5">
    <source>
        <dbReference type="ARBA" id="ARBA00023326"/>
    </source>
</evidence>
<dbReference type="InterPro" id="IPR004197">
    <property type="entry name" value="Cellulase_Ig-like"/>
</dbReference>
<evidence type="ECO:0000256" key="1">
    <source>
        <dbReference type="ARBA" id="ARBA00007072"/>
    </source>
</evidence>
<accession>A0A9X1YNC3</accession>
<dbReference type="GO" id="GO:0000272">
    <property type="term" value="P:polysaccharide catabolic process"/>
    <property type="evidence" value="ECO:0007669"/>
    <property type="project" value="UniProtKB-KW"/>
</dbReference>
<dbReference type="CDD" id="cd02850">
    <property type="entry name" value="E_set_Cellulase_N"/>
    <property type="match status" value="1"/>
</dbReference>
<evidence type="ECO:0000259" key="6">
    <source>
        <dbReference type="Pfam" id="PF00759"/>
    </source>
</evidence>
<feature type="domain" description="Glycoside hydrolase family 9" evidence="6">
    <location>
        <begin position="101"/>
        <end position="501"/>
    </location>
</feature>
<keyword evidence="9" id="KW-1185">Reference proteome</keyword>
<dbReference type="Proteomes" id="UP001139353">
    <property type="component" value="Unassembled WGS sequence"/>
</dbReference>
<feature type="domain" description="Cellulase Ig-like" evidence="7">
    <location>
        <begin position="2"/>
        <end position="81"/>
    </location>
</feature>
<dbReference type="Pfam" id="PF02927">
    <property type="entry name" value="CelD_N"/>
    <property type="match status" value="1"/>
</dbReference>
<dbReference type="InterPro" id="IPR012341">
    <property type="entry name" value="6hp_glycosidase-like_sf"/>
</dbReference>
<evidence type="ECO:0000313" key="9">
    <source>
        <dbReference type="Proteomes" id="UP001139353"/>
    </source>
</evidence>
<sequence>MQVLLNHVGFAPAASKRATLQHTLPLQPQAFAVVNLRTRAVVHTGVTEPTAPVAGWRDRHFAHADFSAVTTPGRYAVMLEGTWPPVQSQPFEVADGLFGSQMLSDIVHYFKGQRCTGLFDDADRRAPLLDTREPRDVHGGWYDASGDCSKYLSHLSYANFMNPQQTPLVTWTLLAGRDAIPPQSKWLDERIVDEALHGADFLVRMQSPEGFFYTTIFDKWSKDEHQREICSYATQKGIKSADYQAGFRQGGGMAIAALARAAGAPRDGEFKRSDYLAAAIRGFELLEQRNAEFLDDHAENLIDDYCALLAATELYAATREPRWAGFAARYAKRQMAQQDEQGFYWADRARTRSFFHASDAGLPHLALVRFVEVVAAIDPGLPTGLARAAVARGLAFELRATNDGGANPLGYPRQHVVMPGREGATQFFVPHDNESGYWWQGENARLGSLATAARAAQALHLADDAFDAQLAAYAQRALDWLFGANPFDTCMLQGWGHNPPRYEPGFWNAPGGVCNGITSGLADEADIDFRKPEETEPAHSWRWTEQWIPHAAWLFCALAHGRPRPEKSFHPIDADRR</sequence>
<dbReference type="GO" id="GO:0008810">
    <property type="term" value="F:cellulase activity"/>
    <property type="evidence" value="ECO:0007669"/>
    <property type="project" value="InterPro"/>
</dbReference>
<dbReference type="SUPFAM" id="SSF48208">
    <property type="entry name" value="Six-hairpin glycosidases"/>
    <property type="match status" value="1"/>
</dbReference>
<comment type="caution">
    <text evidence="8">The sequence shown here is derived from an EMBL/GenBank/DDBJ whole genome shotgun (WGS) entry which is preliminary data.</text>
</comment>
<protein>
    <submittedName>
        <fullName evidence="8">Glycoside hydrolase family 9 protein</fullName>
    </submittedName>
</protein>
<dbReference type="Gene3D" id="2.60.40.10">
    <property type="entry name" value="Immunoglobulins"/>
    <property type="match status" value="1"/>
</dbReference>
<dbReference type="Pfam" id="PF00759">
    <property type="entry name" value="Glyco_hydro_9"/>
    <property type="match status" value="1"/>
</dbReference>
<keyword evidence="2 8" id="KW-0378">Hydrolase</keyword>
<evidence type="ECO:0000313" key="8">
    <source>
        <dbReference type="EMBL" id="MCK9687547.1"/>
    </source>
</evidence>
<gene>
    <name evidence="8" type="ORF">LPC04_17730</name>
</gene>
<keyword evidence="3" id="KW-0119">Carbohydrate metabolism</keyword>
<dbReference type="InterPro" id="IPR014756">
    <property type="entry name" value="Ig_E-set"/>
</dbReference>
<dbReference type="InterPro" id="IPR013783">
    <property type="entry name" value="Ig-like_fold"/>
</dbReference>
<dbReference type="EMBL" id="JAJLJH010000005">
    <property type="protein sequence ID" value="MCK9687547.1"/>
    <property type="molecule type" value="Genomic_DNA"/>
</dbReference>
<proteinExistence type="inferred from homology"/>
<dbReference type="RefSeq" id="WP_275683591.1">
    <property type="nucleotide sequence ID" value="NZ_JAJLJH010000005.1"/>
</dbReference>
<dbReference type="SUPFAM" id="SSF81296">
    <property type="entry name" value="E set domains"/>
    <property type="match status" value="1"/>
</dbReference>
<dbReference type="InterPro" id="IPR008928">
    <property type="entry name" value="6-hairpin_glycosidase_sf"/>
</dbReference>
<dbReference type="InterPro" id="IPR001701">
    <property type="entry name" value="Glyco_hydro_9"/>
</dbReference>
<evidence type="ECO:0000256" key="3">
    <source>
        <dbReference type="ARBA" id="ARBA00023277"/>
    </source>
</evidence>
<comment type="similarity">
    <text evidence="1">Belongs to the glycosyl hydrolase 9 (cellulase E) family.</text>
</comment>
<name>A0A9X1YNC3_9BURK</name>
<organism evidence="8 9">
    <name type="scientific">Scleromatobacter humisilvae</name>
    <dbReference type="NCBI Taxonomy" id="2897159"/>
    <lineage>
        <taxon>Bacteria</taxon>
        <taxon>Pseudomonadati</taxon>
        <taxon>Pseudomonadota</taxon>
        <taxon>Betaproteobacteria</taxon>
        <taxon>Burkholderiales</taxon>
        <taxon>Sphaerotilaceae</taxon>
        <taxon>Scleromatobacter</taxon>
    </lineage>
</organism>
<evidence type="ECO:0000259" key="7">
    <source>
        <dbReference type="Pfam" id="PF02927"/>
    </source>
</evidence>
<keyword evidence="4" id="KW-0326">Glycosidase</keyword>
<evidence type="ECO:0000256" key="2">
    <source>
        <dbReference type="ARBA" id="ARBA00022801"/>
    </source>
</evidence>